<evidence type="ECO:0000313" key="3">
    <source>
        <dbReference type="Proteomes" id="UP000501648"/>
    </source>
</evidence>
<dbReference type="AlphaFoldDB" id="A0A6M3ZNH6"/>
<evidence type="ECO:0000313" key="2">
    <source>
        <dbReference type="EMBL" id="QJQ00174.1"/>
    </source>
</evidence>
<gene>
    <name evidence="2" type="ORF">C798_07990</name>
</gene>
<evidence type="ECO:0000256" key="1">
    <source>
        <dbReference type="SAM" id="Phobius"/>
    </source>
</evidence>
<accession>A0A6M3ZNH6</accession>
<dbReference type="Proteomes" id="UP000501648">
    <property type="component" value="Chromosome"/>
</dbReference>
<keyword evidence="1" id="KW-0812">Transmembrane</keyword>
<reference evidence="2 3" key="1">
    <citation type="journal article" date="2012" name="J. Bacteriol.">
        <title>Genome sequence of the pathogenic Herbaspirillum seropedicae strain Os34, isolated from rice roots.</title>
        <authorList>
            <person name="Ye W."/>
            <person name="Ye S."/>
            <person name="Liu J."/>
            <person name="Chang S."/>
            <person name="Chen M."/>
            <person name="Zhu B."/>
            <person name="Guo L."/>
            <person name="An Q."/>
        </authorList>
    </citation>
    <scope>NUCLEOTIDE SEQUENCE [LARGE SCALE GENOMIC DNA]</scope>
    <source>
        <strain evidence="2 3">Os34</strain>
    </source>
</reference>
<keyword evidence="1" id="KW-1133">Transmembrane helix</keyword>
<proteinExistence type="predicted"/>
<organism evidence="2 3">
    <name type="scientific">Herbaspirillum rubrisubalbicans Os34</name>
    <dbReference type="NCBI Taxonomy" id="1235827"/>
    <lineage>
        <taxon>Bacteria</taxon>
        <taxon>Pseudomonadati</taxon>
        <taxon>Pseudomonadota</taxon>
        <taxon>Betaproteobacteria</taxon>
        <taxon>Burkholderiales</taxon>
        <taxon>Oxalobacteraceae</taxon>
        <taxon>Herbaspirillum</taxon>
    </lineage>
</organism>
<keyword evidence="1" id="KW-0472">Membrane</keyword>
<dbReference type="EMBL" id="CP008956">
    <property type="protein sequence ID" value="QJQ00174.1"/>
    <property type="molecule type" value="Genomic_DNA"/>
</dbReference>
<protein>
    <submittedName>
        <fullName evidence="2">Uncharacterized protein</fullName>
    </submittedName>
</protein>
<name>A0A6M3ZNH6_9BURK</name>
<feature type="transmembrane region" description="Helical" evidence="1">
    <location>
        <begin position="151"/>
        <end position="169"/>
    </location>
</feature>
<sequence>MVRKINIRGNVSQLINGDVHNVATLTTIETRNSSEVIDVGEPQRITEFQRKRINVLVKEWSALSGEKEVEIYKIFMKDFGIRYFRELPIEHYSTVKETLEEWISAGVTKPGPVAVPEVVEAVHIERAQHQYGCPACLEKDASFSRAQRELLALRALAFALALLCGWLLYKMPVQI</sequence>